<sequence>MPVLLVTEIEGQTQAGYESVLVKVGDAVRQSHGFVLHASHPTEQGWRVVEIWQSKEAATLFFSAHVAPNLPKGIRPKISFHQLHNLVRP</sequence>
<evidence type="ECO:0000313" key="2">
    <source>
        <dbReference type="Proteomes" id="UP000558284"/>
    </source>
</evidence>
<dbReference type="EMBL" id="JACDTY010000016">
    <property type="protein sequence ID" value="MBA1143718.1"/>
    <property type="molecule type" value="Genomic_DNA"/>
</dbReference>
<evidence type="ECO:0000313" key="1">
    <source>
        <dbReference type="EMBL" id="MBA1143718.1"/>
    </source>
</evidence>
<protein>
    <recommendedName>
        <fullName evidence="3">ABM domain-containing protein</fullName>
    </recommendedName>
</protein>
<reference evidence="1 2" key="1">
    <citation type="submission" date="2020-07" db="EMBL/GenBank/DDBJ databases">
        <title>Definition of the novel symbiovar canariense within Mesorhizobium novociceri, a new species of genus Mesorhizobium nodulating Cicer canariense in the Caldera de Taburiente National Park (La Palma, Canary Islands).</title>
        <authorList>
            <person name="Leon-Barrios M."/>
            <person name="Perez-Yepez J."/>
            <person name="Flores-Felix J.D."/>
            <person name="Ramirez-Baena M.H."/>
            <person name="Pulido-Suarez L."/>
            <person name="Igual J.M."/>
            <person name="Velazquez E."/>
            <person name="Peix A."/>
        </authorList>
    </citation>
    <scope>NUCLEOTIDE SEQUENCE [LARGE SCALE GENOMIC DNA]</scope>
    <source>
        <strain evidence="1 2">CCANP35</strain>
    </source>
</reference>
<comment type="caution">
    <text evidence="1">The sequence shown here is derived from an EMBL/GenBank/DDBJ whole genome shotgun (WGS) entry which is preliminary data.</text>
</comment>
<dbReference type="Proteomes" id="UP000558284">
    <property type="component" value="Unassembled WGS sequence"/>
</dbReference>
<dbReference type="RefSeq" id="WP_181060727.1">
    <property type="nucleotide sequence ID" value="NZ_JACDTY010000016.1"/>
</dbReference>
<evidence type="ECO:0008006" key="3">
    <source>
        <dbReference type="Google" id="ProtNLM"/>
    </source>
</evidence>
<gene>
    <name evidence="1" type="ORF">H0241_26195</name>
</gene>
<keyword evidence="2" id="KW-1185">Reference proteome</keyword>
<proteinExistence type="predicted"/>
<dbReference type="AlphaFoldDB" id="A0A838BAK8"/>
<name>A0A838BAK8_9HYPH</name>
<accession>A0A838BAK8</accession>
<organism evidence="1 2">
    <name type="scientific">Mesorhizobium neociceri</name>
    <dbReference type="NCBI Taxonomy" id="1307853"/>
    <lineage>
        <taxon>Bacteria</taxon>
        <taxon>Pseudomonadati</taxon>
        <taxon>Pseudomonadota</taxon>
        <taxon>Alphaproteobacteria</taxon>
        <taxon>Hyphomicrobiales</taxon>
        <taxon>Phyllobacteriaceae</taxon>
        <taxon>Mesorhizobium</taxon>
    </lineage>
</organism>